<dbReference type="RefSeq" id="WP_180904907.1">
    <property type="nucleotide sequence ID" value="NZ_CP040908.1"/>
</dbReference>
<dbReference type="Proteomes" id="UP000510643">
    <property type="component" value="Chromosome"/>
</dbReference>
<name>A0A7H9DVT8_9FLAO</name>
<dbReference type="KEGG" id="efal:FH779_12205"/>
<dbReference type="GeneID" id="78402232"/>
<dbReference type="EMBL" id="CP040908">
    <property type="protein sequence ID" value="QLL58809.1"/>
    <property type="molecule type" value="Genomic_DNA"/>
</dbReference>
<gene>
    <name evidence="1" type="ORF">FH779_12205</name>
</gene>
<keyword evidence="2" id="KW-1185">Reference proteome</keyword>
<protein>
    <submittedName>
        <fullName evidence="1">Uncharacterized protein</fullName>
    </submittedName>
</protein>
<accession>A0A7H9DVT8</accession>
<dbReference type="AlphaFoldDB" id="A0A7H9DVT8"/>
<sequence>MVGLTTYSDWVKLLDEFGNGNDTVFEDLSNGSFTVDAGTVSRFYSRVEEAYKKRKQSWLDQFHRSFQFQNFKTMNDFEIALRNGKQNLYPLNKFVGLKGFPENLQKTLKKDLEDFVNEIKQSLKDNVSKNSNGKEQMLIMLNAFYLSELPEEIKSENKKSKEITNTLIPPTGRKILF</sequence>
<reference evidence="1 2" key="1">
    <citation type="submission" date="2019-06" db="EMBL/GenBank/DDBJ databases">
        <title>Emergence of pandrug resistant Empedobacter falsenii in China.</title>
        <authorList>
            <person name="Dong N."/>
            <person name="Chen S."/>
            <person name="Zhang R."/>
        </authorList>
    </citation>
    <scope>NUCLEOTIDE SEQUENCE [LARGE SCALE GENOMIC DNA]</scope>
    <source>
        <strain evidence="1 2">1681-1</strain>
    </source>
</reference>
<proteinExistence type="predicted"/>
<evidence type="ECO:0000313" key="1">
    <source>
        <dbReference type="EMBL" id="QLL58809.1"/>
    </source>
</evidence>
<evidence type="ECO:0000313" key="2">
    <source>
        <dbReference type="Proteomes" id="UP000510643"/>
    </source>
</evidence>
<organism evidence="1 2">
    <name type="scientific">Empedobacter falsenii</name>
    <dbReference type="NCBI Taxonomy" id="343874"/>
    <lineage>
        <taxon>Bacteria</taxon>
        <taxon>Pseudomonadati</taxon>
        <taxon>Bacteroidota</taxon>
        <taxon>Flavobacteriia</taxon>
        <taxon>Flavobacteriales</taxon>
        <taxon>Weeksellaceae</taxon>
        <taxon>Empedobacter</taxon>
    </lineage>
</organism>